<dbReference type="Gene3D" id="1.25.40.20">
    <property type="entry name" value="Ankyrin repeat-containing domain"/>
    <property type="match status" value="1"/>
</dbReference>
<proteinExistence type="predicted"/>
<sequence>MNSLFNVGFREGLFFDLSYDQKIEYVKIVCKRREFRTLKDIINYYYKFDSPFDDIIDIVVKTNDIDLIESLISKKPYIDYNTILGWSVQYGSLSTVKYFFDKSTNVDCDAMLDLSVLWGNFSTIKYFFEKSSYNGKIYAINKAFKHFKWNIAEYFMNNGCKVNYLEPLPRRAIGENSDLIKTFVSIDIDFQNRIKIHDDAIQVFFDNNDFEFLIKIVSNINNVHIKNIVLKKKILRENFKKNLRNINDTIIITQS</sequence>
<organism evidence="1">
    <name type="scientific">Catovirus CTV1</name>
    <dbReference type="NCBI Taxonomy" id="1977631"/>
    <lineage>
        <taxon>Viruses</taxon>
        <taxon>Varidnaviria</taxon>
        <taxon>Bamfordvirae</taxon>
        <taxon>Nucleocytoviricota</taxon>
        <taxon>Megaviricetes</taxon>
        <taxon>Imitervirales</taxon>
        <taxon>Mimiviridae</taxon>
        <taxon>Klosneuvirinae</taxon>
        <taxon>Catovirus</taxon>
    </lineage>
</organism>
<dbReference type="EMBL" id="KY684083">
    <property type="protein sequence ID" value="ARF08431.1"/>
    <property type="molecule type" value="Genomic_DNA"/>
</dbReference>
<protein>
    <recommendedName>
        <fullName evidence="2">Ankyrin repeat protein</fullName>
    </recommendedName>
</protein>
<name>A0A1V0S9R2_9VIRU</name>
<dbReference type="InterPro" id="IPR036770">
    <property type="entry name" value="Ankyrin_rpt-contain_sf"/>
</dbReference>
<reference evidence="1" key="1">
    <citation type="journal article" date="2017" name="Science">
        <title>Giant viruses with an expanded complement of translation system components.</title>
        <authorList>
            <person name="Schulz F."/>
            <person name="Yutin N."/>
            <person name="Ivanova N.N."/>
            <person name="Ortega D.R."/>
            <person name="Lee T.K."/>
            <person name="Vierheilig J."/>
            <person name="Daims H."/>
            <person name="Horn M."/>
            <person name="Wagner M."/>
            <person name="Jensen G.J."/>
            <person name="Kyrpides N.C."/>
            <person name="Koonin E.V."/>
            <person name="Woyke T."/>
        </authorList>
    </citation>
    <scope>NUCLEOTIDE SEQUENCE</scope>
    <source>
        <strain evidence="1">CTV1</strain>
    </source>
</reference>
<gene>
    <name evidence="1" type="ORF">Catovirus_1_481</name>
</gene>
<evidence type="ECO:0008006" key="2">
    <source>
        <dbReference type="Google" id="ProtNLM"/>
    </source>
</evidence>
<dbReference type="SUPFAM" id="SSF48403">
    <property type="entry name" value="Ankyrin repeat"/>
    <property type="match status" value="1"/>
</dbReference>
<evidence type="ECO:0000313" key="1">
    <source>
        <dbReference type="EMBL" id="ARF08431.1"/>
    </source>
</evidence>
<accession>A0A1V0S9R2</accession>